<accession>A0A835CA62</accession>
<dbReference type="Proteomes" id="UP000636709">
    <property type="component" value="Unassembled WGS sequence"/>
</dbReference>
<feature type="region of interest" description="Disordered" evidence="1">
    <location>
        <begin position="39"/>
        <end position="73"/>
    </location>
</feature>
<name>A0A835CA62_9POAL</name>
<comment type="caution">
    <text evidence="3">The sequence shown here is derived from an EMBL/GenBank/DDBJ whole genome shotgun (WGS) entry which is preliminary data.</text>
</comment>
<protein>
    <recommendedName>
        <fullName evidence="2">Serine aminopeptidase S33 domain-containing protein</fullName>
    </recommendedName>
</protein>
<organism evidence="3 4">
    <name type="scientific">Digitaria exilis</name>
    <dbReference type="NCBI Taxonomy" id="1010633"/>
    <lineage>
        <taxon>Eukaryota</taxon>
        <taxon>Viridiplantae</taxon>
        <taxon>Streptophyta</taxon>
        <taxon>Embryophyta</taxon>
        <taxon>Tracheophyta</taxon>
        <taxon>Spermatophyta</taxon>
        <taxon>Magnoliopsida</taxon>
        <taxon>Liliopsida</taxon>
        <taxon>Poales</taxon>
        <taxon>Poaceae</taxon>
        <taxon>PACMAD clade</taxon>
        <taxon>Panicoideae</taxon>
        <taxon>Panicodae</taxon>
        <taxon>Paniceae</taxon>
        <taxon>Anthephorinae</taxon>
        <taxon>Digitaria</taxon>
    </lineage>
</organism>
<dbReference type="PANTHER" id="PTHR42886:SF53">
    <property type="entry name" value="ALPHA_BETA-HYDROLASES SUPERFAMILY PROTEIN"/>
    <property type="match status" value="1"/>
</dbReference>
<feature type="domain" description="Serine aminopeptidase S33" evidence="2">
    <location>
        <begin position="135"/>
        <end position="239"/>
    </location>
</feature>
<keyword evidence="4" id="KW-1185">Reference proteome</keyword>
<sequence>MAVSTSTTSSLPLLLLHRGTANPSPASLSFPSSLRASTLRSRAAAAPPAETLSDDGIPDAPPEGEGTGIPLPSSIGDDGEQLLCGTAGKDIVMRPCAQLGSTFSDSLLDVSQDKIVIRNRYGEKLVGVLHEAGSKDIVVLCHGFRSSKESRTILSLANALTSEKISIFRFDFSGNGESEGTFEYGNYYKEVDDLHDVILHFKKHKRDTLAIAGHSKGGNVVILYASMYHDISRIINLSGRYNLERGIGDRFGIDYMERINQHGFIDVEDRTGRVIYRVTKGSLMDRLKTDMQNTCTSIDQNCRVLTVHGSDDDVVPSEDAVEFDKYIRNHELHIIEGADHRYTSHQHELASIVLKFIKSL</sequence>
<evidence type="ECO:0000313" key="4">
    <source>
        <dbReference type="Proteomes" id="UP000636709"/>
    </source>
</evidence>
<gene>
    <name evidence="3" type="ORF">HU200_025532</name>
</gene>
<dbReference type="InterPro" id="IPR022742">
    <property type="entry name" value="Hydrolase_4"/>
</dbReference>
<dbReference type="Pfam" id="PF12146">
    <property type="entry name" value="Hydrolase_4"/>
    <property type="match status" value="1"/>
</dbReference>
<dbReference type="AlphaFoldDB" id="A0A835CA62"/>
<feature type="compositionally biased region" description="Low complexity" evidence="1">
    <location>
        <begin position="39"/>
        <end position="51"/>
    </location>
</feature>
<evidence type="ECO:0000256" key="1">
    <source>
        <dbReference type="SAM" id="MobiDB-lite"/>
    </source>
</evidence>
<dbReference type="OrthoDB" id="9988524at2759"/>
<proteinExistence type="predicted"/>
<reference evidence="3" key="1">
    <citation type="submission" date="2020-07" db="EMBL/GenBank/DDBJ databases">
        <title>Genome sequence and genetic diversity analysis of an under-domesticated orphan crop, white fonio (Digitaria exilis).</title>
        <authorList>
            <person name="Bennetzen J.L."/>
            <person name="Chen S."/>
            <person name="Ma X."/>
            <person name="Wang X."/>
            <person name="Yssel A.E.J."/>
            <person name="Chaluvadi S.R."/>
            <person name="Johnson M."/>
            <person name="Gangashetty P."/>
            <person name="Hamidou F."/>
            <person name="Sanogo M.D."/>
            <person name="Zwaenepoel A."/>
            <person name="Wallace J."/>
            <person name="Van De Peer Y."/>
            <person name="Van Deynze A."/>
        </authorList>
    </citation>
    <scope>NUCLEOTIDE SEQUENCE</scope>
    <source>
        <tissue evidence="3">Leaves</tissue>
    </source>
</reference>
<dbReference type="Gene3D" id="3.40.50.1820">
    <property type="entry name" value="alpha/beta hydrolase"/>
    <property type="match status" value="1"/>
</dbReference>
<dbReference type="PANTHER" id="PTHR42886">
    <property type="entry name" value="RE40534P-RELATED"/>
    <property type="match status" value="1"/>
</dbReference>
<dbReference type="SUPFAM" id="SSF53474">
    <property type="entry name" value="alpha/beta-Hydrolases"/>
    <property type="match status" value="1"/>
</dbReference>
<dbReference type="EMBL" id="JACEFO010001712">
    <property type="protein sequence ID" value="KAF8718058.1"/>
    <property type="molecule type" value="Genomic_DNA"/>
</dbReference>
<evidence type="ECO:0000259" key="2">
    <source>
        <dbReference type="Pfam" id="PF12146"/>
    </source>
</evidence>
<dbReference type="InterPro" id="IPR029058">
    <property type="entry name" value="AB_hydrolase_fold"/>
</dbReference>
<evidence type="ECO:0000313" key="3">
    <source>
        <dbReference type="EMBL" id="KAF8718058.1"/>
    </source>
</evidence>